<evidence type="ECO:0000256" key="2">
    <source>
        <dbReference type="ARBA" id="ARBA00022448"/>
    </source>
</evidence>
<name>A0AAE9WD10_9SCHI</name>
<evidence type="ECO:0000256" key="5">
    <source>
        <dbReference type="ARBA" id="ARBA00023136"/>
    </source>
</evidence>
<dbReference type="SUPFAM" id="SSF103473">
    <property type="entry name" value="MFS general substrate transporter"/>
    <property type="match status" value="1"/>
</dbReference>
<feature type="transmembrane region" description="Helical" evidence="6">
    <location>
        <begin position="110"/>
        <end position="130"/>
    </location>
</feature>
<feature type="transmembrane region" description="Helical" evidence="6">
    <location>
        <begin position="483"/>
        <end position="508"/>
    </location>
</feature>
<evidence type="ECO:0000256" key="3">
    <source>
        <dbReference type="ARBA" id="ARBA00022692"/>
    </source>
</evidence>
<feature type="transmembrane region" description="Helical" evidence="6">
    <location>
        <begin position="198"/>
        <end position="220"/>
    </location>
</feature>
<dbReference type="Pfam" id="PF07690">
    <property type="entry name" value="MFS_1"/>
    <property type="match status" value="1"/>
</dbReference>
<dbReference type="PANTHER" id="PTHR23502">
    <property type="entry name" value="MAJOR FACILITATOR SUPERFAMILY"/>
    <property type="match status" value="1"/>
</dbReference>
<feature type="transmembrane region" description="Helical" evidence="6">
    <location>
        <begin position="349"/>
        <end position="368"/>
    </location>
</feature>
<feature type="transmembrane region" description="Helical" evidence="6">
    <location>
        <begin position="173"/>
        <end position="191"/>
    </location>
</feature>
<dbReference type="Gene3D" id="1.20.1250.20">
    <property type="entry name" value="MFS general substrate transporter like domains"/>
    <property type="match status" value="1"/>
</dbReference>
<feature type="transmembrane region" description="Helical" evidence="6">
    <location>
        <begin position="71"/>
        <end position="90"/>
    </location>
</feature>
<evidence type="ECO:0000313" key="7">
    <source>
        <dbReference type="EMBL" id="WBW74167.1"/>
    </source>
</evidence>
<dbReference type="EMBL" id="CP115612">
    <property type="protein sequence ID" value="WBW74167.1"/>
    <property type="molecule type" value="Genomic_DNA"/>
</dbReference>
<evidence type="ECO:0000256" key="4">
    <source>
        <dbReference type="ARBA" id="ARBA00022989"/>
    </source>
</evidence>
<dbReference type="GO" id="GO:1903711">
    <property type="term" value="P:spermidine transmembrane transport"/>
    <property type="evidence" value="ECO:0007669"/>
    <property type="project" value="UniProtKB-ARBA"/>
</dbReference>
<feature type="transmembrane region" description="Helical" evidence="6">
    <location>
        <begin position="415"/>
        <end position="437"/>
    </location>
</feature>
<dbReference type="CDD" id="cd17323">
    <property type="entry name" value="MFS_Tpo1_MDR_like"/>
    <property type="match status" value="1"/>
</dbReference>
<sequence>MSFIQYTLYGEIICSLNARRKGNKDVDELTKVESQTYITRKSKEDDTGQKDIIVTWDGEHDRENPKNWPRAVKGLITLQTCFLTFSVYVGSAIYTPGEIEMMGVMHVGEVPITLGLTMFVIGYAVGPLLFSPLSELPKIGRLRIYLATLLVFICLQIPTALGNSLGVLLPMRFLAGFFGSPALATGGATLADIWQPWLLPYFICLWSVGAVAGPVLGPLLGATMVVAKDWRWQFWFLMMLCAFSFLFLFFLMPETSESYLLYRRAKRLREVEDDPRYTTEAEVANRETKFSRLALETLWRPIQLSIAEPIVFSLNIYIGLIYAILYLWFEAFPIVFQQVYHFSIIESGLTYMGFMVGVAIALVYYYIALYKVAMPKFKATNGKIPPEEILKFDFPATFCFPICLFWFGWSSRASVHWMAPIASTVFYSMGAFVMFQSTFQYLAACYPKYVASIFAGNDLFRSGMAAAFPLFARAMFNNTGPSYAPVAWGCTILGVISCIMIPIPFVLYKIGTKLRSRSKFATSE</sequence>
<dbReference type="InterPro" id="IPR011701">
    <property type="entry name" value="MFS"/>
</dbReference>
<proteinExistence type="predicted"/>
<dbReference type="GO" id="GO:1903710">
    <property type="term" value="P:spermine transmembrane transport"/>
    <property type="evidence" value="ECO:0007669"/>
    <property type="project" value="UniProtKB-ARBA"/>
</dbReference>
<dbReference type="PANTHER" id="PTHR23502:SF23">
    <property type="entry name" value="FLUCONAZOLE RESISTANCE PROTEIN 1"/>
    <property type="match status" value="1"/>
</dbReference>
<protein>
    <submittedName>
        <fullName evidence="7">Plasma membrane xenobiotic transmembrane transporter Mfs1</fullName>
    </submittedName>
</protein>
<feature type="transmembrane region" description="Helical" evidence="6">
    <location>
        <begin position="389"/>
        <end position="409"/>
    </location>
</feature>
<dbReference type="InterPro" id="IPR036259">
    <property type="entry name" value="MFS_trans_sf"/>
</dbReference>
<dbReference type="GO" id="GO:0015244">
    <property type="term" value="F:fluconazole transmembrane transporter activity"/>
    <property type="evidence" value="ECO:0007669"/>
    <property type="project" value="TreeGrafter"/>
</dbReference>
<dbReference type="GeneID" id="80876347"/>
<organism evidence="7 8">
    <name type="scientific">Schizosaccharomyces osmophilus</name>
    <dbReference type="NCBI Taxonomy" id="2545709"/>
    <lineage>
        <taxon>Eukaryota</taxon>
        <taxon>Fungi</taxon>
        <taxon>Dikarya</taxon>
        <taxon>Ascomycota</taxon>
        <taxon>Taphrinomycotina</taxon>
        <taxon>Schizosaccharomycetes</taxon>
        <taxon>Schizosaccharomycetales</taxon>
        <taxon>Schizosaccharomycetaceae</taxon>
        <taxon>Schizosaccharomyces</taxon>
    </lineage>
</organism>
<evidence type="ECO:0000313" key="8">
    <source>
        <dbReference type="Proteomes" id="UP001212411"/>
    </source>
</evidence>
<dbReference type="GO" id="GO:0005886">
    <property type="term" value="C:plasma membrane"/>
    <property type="evidence" value="ECO:0007669"/>
    <property type="project" value="TreeGrafter"/>
</dbReference>
<keyword evidence="4 6" id="KW-1133">Transmembrane helix</keyword>
<reference evidence="7 8" key="1">
    <citation type="journal article" date="2023" name="G3 (Bethesda)">
        <title>A high-quality reference genome for the fission yeast Schizosaccharomyces osmophilus.</title>
        <authorList>
            <person name="Jia G.S."/>
            <person name="Zhang W.C."/>
            <person name="Liang Y."/>
            <person name="Liu X.H."/>
            <person name="Rhind N."/>
            <person name="Pidoux A."/>
            <person name="Brysch-Herzberg M."/>
            <person name="Du L.L."/>
        </authorList>
    </citation>
    <scope>NUCLEOTIDE SEQUENCE [LARGE SCALE GENOMIC DNA]</scope>
    <source>
        <strain evidence="7 8">CBS 15793</strain>
    </source>
</reference>
<feature type="transmembrane region" description="Helical" evidence="6">
    <location>
        <begin position="232"/>
        <end position="252"/>
    </location>
</feature>
<accession>A0AAE9WD10</accession>
<feature type="transmembrane region" description="Helical" evidence="6">
    <location>
        <begin position="310"/>
        <end position="329"/>
    </location>
</feature>
<evidence type="ECO:0000256" key="1">
    <source>
        <dbReference type="ARBA" id="ARBA00004141"/>
    </source>
</evidence>
<feature type="transmembrane region" description="Helical" evidence="6">
    <location>
        <begin position="142"/>
        <end position="161"/>
    </location>
</feature>
<gene>
    <name evidence="7" type="primary">mfs1</name>
    <name evidence="7" type="ORF">SOMG_02867</name>
</gene>
<dbReference type="Proteomes" id="UP001212411">
    <property type="component" value="Chromosome 2"/>
</dbReference>
<dbReference type="AlphaFoldDB" id="A0AAE9WD10"/>
<keyword evidence="5 6" id="KW-0472">Membrane</keyword>
<dbReference type="FunFam" id="1.20.1250.20:FF:000011">
    <property type="entry name" value="MFS multidrug transporter, putative"/>
    <property type="match status" value="1"/>
</dbReference>
<keyword evidence="8" id="KW-1185">Reference proteome</keyword>
<keyword evidence="3 6" id="KW-0812">Transmembrane</keyword>
<comment type="subcellular location">
    <subcellularLocation>
        <location evidence="1">Membrane</location>
        <topology evidence="1">Multi-pass membrane protein</topology>
    </subcellularLocation>
</comment>
<keyword evidence="2" id="KW-0813">Transport</keyword>
<evidence type="ECO:0000256" key="6">
    <source>
        <dbReference type="SAM" id="Phobius"/>
    </source>
</evidence>
<dbReference type="KEGG" id="som:SOMG_02867"/>
<feature type="transmembrane region" description="Helical" evidence="6">
    <location>
        <begin position="449"/>
        <end position="471"/>
    </location>
</feature>
<dbReference type="RefSeq" id="XP_056038410.1">
    <property type="nucleotide sequence ID" value="XM_056181658.1"/>
</dbReference>
<dbReference type="GO" id="GO:1990961">
    <property type="term" value="P:xenobiotic detoxification by transmembrane export across the plasma membrane"/>
    <property type="evidence" value="ECO:0007669"/>
    <property type="project" value="TreeGrafter"/>
</dbReference>